<sequence>MRYLVQGGHVVTMEPGVGELPGADVLVDDGRIVAVGEGLDDAGAEVVDARGLVVAPGFADTHRHVWQAPLRGIGADMSLGRYLAEVLGRIATRYSPRDMWLATYLGALEALDAGVTTVFDWCNATQSPEHADASLDALGQAGIRALFGHGDPDDEAGVRRLAGTRGLVTTAIATTGAEFLPFDLASRHLALARELGMVASMHVGVGTHGPRVRAVTRLGEAGLLGPDLLLAHCNTLGDDEVRMVVGSGAGVSVTPVVECMMGHGTPAYGRFAAAGGTPSLGVDVPVGARPDLFEQMRAALVVERMHANRRSLDAGADPATVVPAAADLLRAATVDGARALGLAGRVGSLGPGKRADVILVAGLEHLAGGAPVAGALVAAGAAVDVRTVFVDGRIVKRDGHLVADLAKARVEAEEAARRILAA</sequence>
<dbReference type="Proteomes" id="UP001059617">
    <property type="component" value="Chromosome"/>
</dbReference>
<dbReference type="InterPro" id="IPR006680">
    <property type="entry name" value="Amidohydro-rel"/>
</dbReference>
<dbReference type="EMBL" id="CP073720">
    <property type="protein sequence ID" value="UWP87100.1"/>
    <property type="molecule type" value="Genomic_DNA"/>
</dbReference>
<dbReference type="Gene3D" id="2.30.40.10">
    <property type="entry name" value="Urease, subunit C, domain 1"/>
    <property type="match status" value="1"/>
</dbReference>
<dbReference type="PANTHER" id="PTHR43794">
    <property type="entry name" value="AMINOHYDROLASE SSNA-RELATED"/>
    <property type="match status" value="1"/>
</dbReference>
<evidence type="ECO:0000313" key="4">
    <source>
        <dbReference type="Proteomes" id="UP001059617"/>
    </source>
</evidence>
<dbReference type="SUPFAM" id="SSF51556">
    <property type="entry name" value="Metallo-dependent hydrolases"/>
    <property type="match status" value="1"/>
</dbReference>
<protein>
    <submittedName>
        <fullName evidence="3">Amidohydrolase family protein</fullName>
    </submittedName>
</protein>
<evidence type="ECO:0000313" key="3">
    <source>
        <dbReference type="EMBL" id="UWP87100.1"/>
    </source>
</evidence>
<dbReference type="Gene3D" id="3.20.20.140">
    <property type="entry name" value="Metal-dependent hydrolases"/>
    <property type="match status" value="1"/>
</dbReference>
<feature type="domain" description="Amidohydrolase-related" evidence="2">
    <location>
        <begin position="53"/>
        <end position="395"/>
    </location>
</feature>
<gene>
    <name evidence="3" type="ORF">Dfulv_23815</name>
</gene>
<keyword evidence="4" id="KW-1185">Reference proteome</keyword>
<dbReference type="RefSeq" id="WP_259866945.1">
    <property type="nucleotide sequence ID" value="NZ_BAAAST010000173.1"/>
</dbReference>
<proteinExistence type="predicted"/>
<organism evidence="3 4">
    <name type="scientific">Dactylosporangium fulvum</name>
    <dbReference type="NCBI Taxonomy" id="53359"/>
    <lineage>
        <taxon>Bacteria</taxon>
        <taxon>Bacillati</taxon>
        <taxon>Actinomycetota</taxon>
        <taxon>Actinomycetes</taxon>
        <taxon>Micromonosporales</taxon>
        <taxon>Micromonosporaceae</taxon>
        <taxon>Dactylosporangium</taxon>
    </lineage>
</organism>
<dbReference type="SUPFAM" id="SSF51338">
    <property type="entry name" value="Composite domain of metallo-dependent hydrolases"/>
    <property type="match status" value="1"/>
</dbReference>
<dbReference type="Pfam" id="PF01979">
    <property type="entry name" value="Amidohydro_1"/>
    <property type="match status" value="1"/>
</dbReference>
<dbReference type="InterPro" id="IPR050287">
    <property type="entry name" value="MTA/SAH_deaminase"/>
</dbReference>
<dbReference type="PANTHER" id="PTHR43794:SF11">
    <property type="entry name" value="AMIDOHYDROLASE-RELATED DOMAIN-CONTAINING PROTEIN"/>
    <property type="match status" value="1"/>
</dbReference>
<evidence type="ECO:0000259" key="2">
    <source>
        <dbReference type="Pfam" id="PF01979"/>
    </source>
</evidence>
<dbReference type="NCBIfam" id="NF006056">
    <property type="entry name" value="PRK08204.1"/>
    <property type="match status" value="1"/>
</dbReference>
<dbReference type="InterPro" id="IPR032466">
    <property type="entry name" value="Metal_Hydrolase"/>
</dbReference>
<reference evidence="3" key="2">
    <citation type="submission" date="2022-09" db="EMBL/GenBank/DDBJ databases">
        <title>Biosynthetic gene clusters of Dactylosporangioum fulvum.</title>
        <authorList>
            <person name="Caradec T."/>
        </authorList>
    </citation>
    <scope>NUCLEOTIDE SEQUENCE</scope>
    <source>
        <strain evidence="3">NRRL B-16292</strain>
    </source>
</reference>
<name>A0ABY5WAL1_9ACTN</name>
<dbReference type="InterPro" id="IPR011059">
    <property type="entry name" value="Metal-dep_hydrolase_composite"/>
</dbReference>
<accession>A0ABY5WAL1</accession>
<keyword evidence="1" id="KW-0378">Hydrolase</keyword>
<reference evidence="3" key="1">
    <citation type="submission" date="2021-04" db="EMBL/GenBank/DDBJ databases">
        <authorList>
            <person name="Hartkoorn R.C."/>
            <person name="Beaudoing E."/>
            <person name="Hot D."/>
        </authorList>
    </citation>
    <scope>NUCLEOTIDE SEQUENCE</scope>
    <source>
        <strain evidence="3">NRRL B-16292</strain>
    </source>
</reference>
<evidence type="ECO:0000256" key="1">
    <source>
        <dbReference type="ARBA" id="ARBA00022801"/>
    </source>
</evidence>